<dbReference type="AlphaFoldDB" id="N6VU30"/>
<reference evidence="1 2" key="1">
    <citation type="journal article" date="2013" name="PLoS Genet.">
        <title>A gene transfer agent and a dynamic repertoire of secretion systems hold the keys to the explosive radiation of the emerging pathogen Bartonella.</title>
        <authorList>
            <person name="Guy L."/>
            <person name="Nystedt B."/>
            <person name="Toft C."/>
            <person name="Zaremba-Niedzwiedzka K."/>
            <person name="Berglund E.C."/>
            <person name="Granberg F."/>
            <person name="Naslund K."/>
            <person name="Eriksson A.S."/>
            <person name="Andersson S.G."/>
        </authorList>
    </citation>
    <scope>NUCLEOTIDE SEQUENCE [LARGE SCALE GENOMIC DNA]</scope>
    <source>
        <strain evidence="1">Tweed</strain>
    </source>
</reference>
<proteinExistence type="predicted"/>
<name>N6VU30_BARVB</name>
<dbReference type="EMBL" id="AGWD01000016">
    <property type="protein sequence ID" value="ENN94552.1"/>
    <property type="molecule type" value="Genomic_DNA"/>
</dbReference>
<evidence type="ECO:0000313" key="2">
    <source>
        <dbReference type="Proteomes" id="UP000014011"/>
    </source>
</evidence>
<gene>
    <name evidence="1" type="ORF">BVtw_13290</name>
</gene>
<dbReference type="Proteomes" id="UP000014011">
    <property type="component" value="Unassembled WGS sequence"/>
</dbReference>
<dbReference type="HOGENOM" id="CLU_1522296_0_0_5"/>
<comment type="caution">
    <text evidence="1">The sequence shown here is derived from an EMBL/GenBank/DDBJ whole genome shotgun (WGS) entry which is preliminary data.</text>
</comment>
<accession>N6VU30</accession>
<protein>
    <submittedName>
        <fullName evidence="1">Uncharacterized protein</fullName>
    </submittedName>
</protein>
<sequence>MDQQKNNDKAEFLITAFMSAITNTNIHYDSTHYTNYTKPPKQPRAITTTLSLFQTPLKEFLKRAALKEMFLMTRIKRKKRDIKKADLTHMKEVTCMQIMRTNHQFFCQKHDKKNIKPLVQPAAQIRRSRVEGRSLSPERFEILKEYAKGEFVHEAFRTLIHYPPPYLRNKKYVGAKLPI</sequence>
<dbReference type="RefSeq" id="WP_010705605.1">
    <property type="nucleotide sequence ID" value="NZ_KB915634.1"/>
</dbReference>
<evidence type="ECO:0000313" key="1">
    <source>
        <dbReference type="EMBL" id="ENN94552.1"/>
    </source>
</evidence>
<organism evidence="1 2">
    <name type="scientific">Bartonella vinsonii subsp. berkhoffii str. Tweed</name>
    <dbReference type="NCBI Taxonomy" id="1094502"/>
    <lineage>
        <taxon>Bacteria</taxon>
        <taxon>Pseudomonadati</taxon>
        <taxon>Pseudomonadota</taxon>
        <taxon>Alphaproteobacteria</taxon>
        <taxon>Hyphomicrobiales</taxon>
        <taxon>Bartonellaceae</taxon>
        <taxon>Bartonella</taxon>
    </lineage>
</organism>